<accession>A0ABN9SQ94</accession>
<protein>
    <recommendedName>
        <fullName evidence="4">Nocturnin</fullName>
    </recommendedName>
</protein>
<evidence type="ECO:0000256" key="1">
    <source>
        <dbReference type="SAM" id="MobiDB-lite"/>
    </source>
</evidence>
<evidence type="ECO:0008006" key="4">
    <source>
        <dbReference type="Google" id="ProtNLM"/>
    </source>
</evidence>
<reference evidence="2" key="1">
    <citation type="submission" date="2023-10" db="EMBL/GenBank/DDBJ databases">
        <authorList>
            <person name="Chen Y."/>
            <person name="Shah S."/>
            <person name="Dougan E. K."/>
            <person name="Thang M."/>
            <person name="Chan C."/>
        </authorList>
    </citation>
    <scope>NUCLEOTIDE SEQUENCE [LARGE SCALE GENOMIC DNA]</scope>
</reference>
<dbReference type="Proteomes" id="UP001189429">
    <property type="component" value="Unassembled WGS sequence"/>
</dbReference>
<dbReference type="EMBL" id="CAUYUJ010012436">
    <property type="protein sequence ID" value="CAK0833935.1"/>
    <property type="molecule type" value="Genomic_DNA"/>
</dbReference>
<organism evidence="2 3">
    <name type="scientific">Prorocentrum cordatum</name>
    <dbReference type="NCBI Taxonomy" id="2364126"/>
    <lineage>
        <taxon>Eukaryota</taxon>
        <taxon>Sar</taxon>
        <taxon>Alveolata</taxon>
        <taxon>Dinophyceae</taxon>
        <taxon>Prorocentrales</taxon>
        <taxon>Prorocentraceae</taxon>
        <taxon>Prorocentrum</taxon>
    </lineage>
</organism>
<feature type="non-terminal residue" evidence="2">
    <location>
        <position position="1"/>
    </location>
</feature>
<name>A0ABN9SQ94_9DINO</name>
<evidence type="ECO:0000313" key="2">
    <source>
        <dbReference type="EMBL" id="CAK0833935.1"/>
    </source>
</evidence>
<proteinExistence type="predicted"/>
<feature type="region of interest" description="Disordered" evidence="1">
    <location>
        <begin position="307"/>
        <end position="390"/>
    </location>
</feature>
<dbReference type="SUPFAM" id="SSF56219">
    <property type="entry name" value="DNase I-like"/>
    <property type="match status" value="1"/>
</dbReference>
<dbReference type="InterPro" id="IPR050410">
    <property type="entry name" value="CCR4/nocturin_mRNA_transcr"/>
</dbReference>
<sequence>VPVALGLQRCSGYNLSRRFVETGSVALEGDLQFRVLSWNVLAQDYIVWAGVPAGAKAAYSWRARRPLLLAQVARLDPDIFALQELEVSVFRNEVKPWAKSIGFDGYFAGAPVGISLFWRLSTFRSVTAVHADVGGFSFPWRFSSSKLTLSEDQFRRYIDRPFRTALFVTLVPTHARRHALVVSTTHLDPAVHANPVNLDVQVFQAERVMEALTDIVAATGARTDEYDSVSALLGVGGLQRAAALPALHGAGAAVQDQARRDAAWWAQRRLWSGTRAAGAGAEPGVRAACHRPPLALLCGPAVHGPPGGRAPAVAAAGGPAECPVGARAPQRAHGGAGGGAPDLPGRDETLDYVLYWPGRDGGRGASSGRRRPERGARPRAAPRCGAPGAR</sequence>
<dbReference type="PANTHER" id="PTHR12121:SF36">
    <property type="entry name" value="ENDONUCLEASE_EXONUCLEASE_PHOSPHATASE DOMAIN-CONTAINING PROTEIN"/>
    <property type="match status" value="1"/>
</dbReference>
<dbReference type="InterPro" id="IPR036691">
    <property type="entry name" value="Endo/exonu/phosph_ase_sf"/>
</dbReference>
<keyword evidence="3" id="KW-1185">Reference proteome</keyword>
<feature type="compositionally biased region" description="Low complexity" evidence="1">
    <location>
        <begin position="307"/>
        <end position="333"/>
    </location>
</feature>
<gene>
    <name evidence="2" type="ORF">PCOR1329_LOCUS31487</name>
</gene>
<dbReference type="PANTHER" id="PTHR12121">
    <property type="entry name" value="CARBON CATABOLITE REPRESSOR PROTEIN 4"/>
    <property type="match status" value="1"/>
</dbReference>
<feature type="compositionally biased region" description="Low complexity" evidence="1">
    <location>
        <begin position="378"/>
        <end position="390"/>
    </location>
</feature>
<dbReference type="Gene3D" id="3.60.10.10">
    <property type="entry name" value="Endonuclease/exonuclease/phosphatase"/>
    <property type="match status" value="1"/>
</dbReference>
<evidence type="ECO:0000313" key="3">
    <source>
        <dbReference type="Proteomes" id="UP001189429"/>
    </source>
</evidence>
<comment type="caution">
    <text evidence="2">The sequence shown here is derived from an EMBL/GenBank/DDBJ whole genome shotgun (WGS) entry which is preliminary data.</text>
</comment>